<feature type="region of interest" description="Disordered" evidence="1">
    <location>
        <begin position="43"/>
        <end position="64"/>
    </location>
</feature>
<dbReference type="EMBL" id="CP045895">
    <property type="protein sequence ID" value="QQP49563.1"/>
    <property type="molecule type" value="Genomic_DNA"/>
</dbReference>
<evidence type="ECO:0000256" key="1">
    <source>
        <dbReference type="SAM" id="MobiDB-lite"/>
    </source>
</evidence>
<protein>
    <submittedName>
        <fullName evidence="2">Uncharacterized protein</fullName>
    </submittedName>
</protein>
<dbReference type="AlphaFoldDB" id="A0A7T8HGC7"/>
<sequence length="64" mass="6929">MTSLRAQSDLRSADDVRNIQDAVPHFLDIFLEAVEIGGHPNFTTASPGIHHGLQRGPGPKIQVV</sequence>
<accession>A0A7T8HGC7</accession>
<reference evidence="3" key="1">
    <citation type="submission" date="2021-01" db="EMBL/GenBank/DDBJ databases">
        <title>Caligus Genome Assembly.</title>
        <authorList>
            <person name="Gallardo-Escarate C."/>
        </authorList>
    </citation>
    <scope>NUCLEOTIDE SEQUENCE [LARGE SCALE GENOMIC DNA]</scope>
</reference>
<proteinExistence type="predicted"/>
<dbReference type="Proteomes" id="UP000595437">
    <property type="component" value="Chromosome 6"/>
</dbReference>
<gene>
    <name evidence="2" type="ORF">FKW44_010273</name>
</gene>
<evidence type="ECO:0000313" key="2">
    <source>
        <dbReference type="EMBL" id="QQP49563.1"/>
    </source>
</evidence>
<organism evidence="2 3">
    <name type="scientific">Caligus rogercresseyi</name>
    <name type="common">Sea louse</name>
    <dbReference type="NCBI Taxonomy" id="217165"/>
    <lineage>
        <taxon>Eukaryota</taxon>
        <taxon>Metazoa</taxon>
        <taxon>Ecdysozoa</taxon>
        <taxon>Arthropoda</taxon>
        <taxon>Crustacea</taxon>
        <taxon>Multicrustacea</taxon>
        <taxon>Hexanauplia</taxon>
        <taxon>Copepoda</taxon>
        <taxon>Siphonostomatoida</taxon>
        <taxon>Caligidae</taxon>
        <taxon>Caligus</taxon>
    </lineage>
</organism>
<evidence type="ECO:0000313" key="3">
    <source>
        <dbReference type="Proteomes" id="UP000595437"/>
    </source>
</evidence>
<keyword evidence="3" id="KW-1185">Reference proteome</keyword>
<name>A0A7T8HGC7_CALRO</name>